<evidence type="ECO:0000313" key="1">
    <source>
        <dbReference type="EMBL" id="KAK9097641.1"/>
    </source>
</evidence>
<organism evidence="1 2">
    <name type="scientific">Stephania yunnanensis</name>
    <dbReference type="NCBI Taxonomy" id="152371"/>
    <lineage>
        <taxon>Eukaryota</taxon>
        <taxon>Viridiplantae</taxon>
        <taxon>Streptophyta</taxon>
        <taxon>Embryophyta</taxon>
        <taxon>Tracheophyta</taxon>
        <taxon>Spermatophyta</taxon>
        <taxon>Magnoliopsida</taxon>
        <taxon>Ranunculales</taxon>
        <taxon>Menispermaceae</taxon>
        <taxon>Menispermoideae</taxon>
        <taxon>Cissampelideae</taxon>
        <taxon>Stephania</taxon>
    </lineage>
</organism>
<proteinExistence type="predicted"/>
<protein>
    <submittedName>
        <fullName evidence="1">Uncharacterized protein</fullName>
    </submittedName>
</protein>
<dbReference type="AlphaFoldDB" id="A0AAP0EQ79"/>
<gene>
    <name evidence="1" type="ORF">Syun_024686</name>
</gene>
<evidence type="ECO:0000313" key="2">
    <source>
        <dbReference type="Proteomes" id="UP001420932"/>
    </source>
</evidence>
<reference evidence="1 2" key="1">
    <citation type="submission" date="2024-01" db="EMBL/GenBank/DDBJ databases">
        <title>Genome assemblies of Stephania.</title>
        <authorList>
            <person name="Yang L."/>
        </authorList>
    </citation>
    <scope>NUCLEOTIDE SEQUENCE [LARGE SCALE GENOMIC DNA]</scope>
    <source>
        <strain evidence="1">YNDBR</strain>
        <tissue evidence="1">Leaf</tissue>
    </source>
</reference>
<comment type="caution">
    <text evidence="1">The sequence shown here is derived from an EMBL/GenBank/DDBJ whole genome shotgun (WGS) entry which is preliminary data.</text>
</comment>
<dbReference type="Proteomes" id="UP001420932">
    <property type="component" value="Unassembled WGS sequence"/>
</dbReference>
<accession>A0AAP0EQ79</accession>
<dbReference type="EMBL" id="JBBNAF010000011">
    <property type="protein sequence ID" value="KAK9097641.1"/>
    <property type="molecule type" value="Genomic_DNA"/>
</dbReference>
<sequence length="69" mass="7985">MTLRDGLGGSRGLRPGGAQFMENWGRHNKVLEIRITHLILTKHMYTKRVGFSFKPLSQLHSKDQIKPWI</sequence>
<name>A0AAP0EQ79_9MAGN</name>
<keyword evidence="2" id="KW-1185">Reference proteome</keyword>